<sequence length="69" mass="7709">MNEGWTKIFTTEDAIEAEILKQGLIESDIIAVTMNKQDSPHKMFGVITVLVPDADAERAVQYLSDNDIK</sequence>
<evidence type="ECO:0000313" key="2">
    <source>
        <dbReference type="EMBL" id="TCD03072.1"/>
    </source>
</evidence>
<keyword evidence="3" id="KW-1185">Reference proteome</keyword>
<evidence type="ECO:0000259" key="1">
    <source>
        <dbReference type="Pfam" id="PF09413"/>
    </source>
</evidence>
<gene>
    <name evidence="2" type="ORF">EZ437_03580</name>
</gene>
<protein>
    <recommendedName>
        <fullName evidence="1">DUF2007 domain-containing protein</fullName>
    </recommendedName>
</protein>
<dbReference type="Pfam" id="PF09413">
    <property type="entry name" value="DUF2007"/>
    <property type="match status" value="1"/>
</dbReference>
<dbReference type="Proteomes" id="UP000293347">
    <property type="component" value="Unassembled WGS sequence"/>
</dbReference>
<name>A0A4R0NPX7_9SPHI</name>
<evidence type="ECO:0000313" key="3">
    <source>
        <dbReference type="Proteomes" id="UP000293347"/>
    </source>
</evidence>
<dbReference type="AlphaFoldDB" id="A0A4R0NPX7"/>
<dbReference type="EMBL" id="SJSL01000001">
    <property type="protein sequence ID" value="TCD03072.1"/>
    <property type="molecule type" value="Genomic_DNA"/>
</dbReference>
<dbReference type="InterPro" id="IPR011322">
    <property type="entry name" value="N-reg_PII-like_a/b"/>
</dbReference>
<feature type="domain" description="DUF2007" evidence="1">
    <location>
        <begin position="5"/>
        <end position="61"/>
    </location>
</feature>
<dbReference type="SUPFAM" id="SSF54913">
    <property type="entry name" value="GlnB-like"/>
    <property type="match status" value="1"/>
</dbReference>
<organism evidence="2 3">
    <name type="scientific">Pedobacter psychroterrae</name>
    <dbReference type="NCBI Taxonomy" id="2530453"/>
    <lineage>
        <taxon>Bacteria</taxon>
        <taxon>Pseudomonadati</taxon>
        <taxon>Bacteroidota</taxon>
        <taxon>Sphingobacteriia</taxon>
        <taxon>Sphingobacteriales</taxon>
        <taxon>Sphingobacteriaceae</taxon>
        <taxon>Pedobacter</taxon>
    </lineage>
</organism>
<accession>A0A4R0NPX7</accession>
<comment type="caution">
    <text evidence="2">The sequence shown here is derived from an EMBL/GenBank/DDBJ whole genome shotgun (WGS) entry which is preliminary data.</text>
</comment>
<proteinExistence type="predicted"/>
<dbReference type="OrthoDB" id="1467917at2"/>
<reference evidence="2 3" key="1">
    <citation type="submission" date="2019-02" db="EMBL/GenBank/DDBJ databases">
        <title>Pedobacter sp. RP-1-14 sp. nov., isolated from Arctic soil.</title>
        <authorList>
            <person name="Dahal R.H."/>
        </authorList>
    </citation>
    <scope>NUCLEOTIDE SEQUENCE [LARGE SCALE GENOMIC DNA]</scope>
    <source>
        <strain evidence="2 3">RP-1-14</strain>
    </source>
</reference>
<dbReference type="InterPro" id="IPR018551">
    <property type="entry name" value="DUF2007"/>
</dbReference>
<dbReference type="RefSeq" id="WP_131593323.1">
    <property type="nucleotide sequence ID" value="NZ_SJSL01000001.1"/>
</dbReference>